<sequence length="509" mass="58004">MKIIIVEDEAAIREGMEGILKKLNPSYEVIGKAADGREGLELIRTLKPDVILLDIRMPDMDGLTMLGELRKEGIVCQAMILTAYSDFSYAKQALELGVQSYLLKPVRIGELKRAMETAERKLRGDEKRDVLLNRENMVRGAMTGILTRSEETVSALKTTYQIEERDPLGLFVVWLGSDFEKNRDITARILDEVSGHADGFDSVVTSFGEHFHFSMLVYHMQEGKDWEGYFASVVVPMLETNTGNRALCAWTDCSGIFELAEAGKRLYRIMDWRLTLGAGALVSERTVRSVQVFPLGYPPEMNVRLKRAVIRRNADDFSACMTELITACQKEHHDPKEIKENVLIFLWTIVNTAREYMVLEESGLKLQSVLAEVMNALTWEKMEEILQALFQFVIRKKKDSRRSFSPLIQKAKRLIEEYYGSQITLEEAARQLSVSPEYLSRQYKKETGLSFSEDLRRLKVEKVKTLLIGTTLNLTKIAAMTGFSDPKYMSRVFKEEVGVLPAEYRKMSP</sequence>
<keyword evidence="2" id="KW-0805">Transcription regulation</keyword>
<dbReference type="PROSITE" id="PS01124">
    <property type="entry name" value="HTH_ARAC_FAMILY_2"/>
    <property type="match status" value="1"/>
</dbReference>
<dbReference type="SMART" id="SM00342">
    <property type="entry name" value="HTH_ARAC"/>
    <property type="match status" value="1"/>
</dbReference>
<keyword evidence="6" id="KW-0597">Phosphoprotein</keyword>
<dbReference type="GO" id="GO:0000160">
    <property type="term" value="P:phosphorelay signal transduction system"/>
    <property type="evidence" value="ECO:0007669"/>
    <property type="project" value="InterPro"/>
</dbReference>
<evidence type="ECO:0000256" key="2">
    <source>
        <dbReference type="ARBA" id="ARBA00023015"/>
    </source>
</evidence>
<accession>A0A9D2QGX9</accession>
<proteinExistence type="predicted"/>
<reference evidence="9" key="2">
    <citation type="submission" date="2021-04" db="EMBL/GenBank/DDBJ databases">
        <authorList>
            <person name="Gilroy R."/>
        </authorList>
    </citation>
    <scope>NUCLEOTIDE SEQUENCE</scope>
    <source>
        <strain evidence="9">ChiBcec1-1630</strain>
    </source>
</reference>
<evidence type="ECO:0000256" key="3">
    <source>
        <dbReference type="ARBA" id="ARBA00023125"/>
    </source>
</evidence>
<name>A0A9D2QGX9_9FIRM</name>
<keyword evidence="3" id="KW-0238">DNA-binding</keyword>
<evidence type="ECO:0000256" key="1">
    <source>
        <dbReference type="ARBA" id="ARBA00018672"/>
    </source>
</evidence>
<reference evidence="9" key="1">
    <citation type="journal article" date="2021" name="PeerJ">
        <title>Extensive microbial diversity within the chicken gut microbiome revealed by metagenomics and culture.</title>
        <authorList>
            <person name="Gilroy R."/>
            <person name="Ravi A."/>
            <person name="Getino M."/>
            <person name="Pursley I."/>
            <person name="Horton D.L."/>
            <person name="Alikhan N.F."/>
            <person name="Baker D."/>
            <person name="Gharbi K."/>
            <person name="Hall N."/>
            <person name="Watson M."/>
            <person name="Adriaenssens E.M."/>
            <person name="Foster-Nyarko E."/>
            <person name="Jarju S."/>
            <person name="Secka A."/>
            <person name="Antonio M."/>
            <person name="Oren A."/>
            <person name="Chaudhuri R.R."/>
            <person name="La Ragione R."/>
            <person name="Hildebrand F."/>
            <person name="Pallen M.J."/>
        </authorList>
    </citation>
    <scope>NUCLEOTIDE SEQUENCE</scope>
    <source>
        <strain evidence="9">ChiBcec1-1630</strain>
    </source>
</reference>
<dbReference type="GO" id="GO:0003700">
    <property type="term" value="F:DNA-binding transcription factor activity"/>
    <property type="evidence" value="ECO:0007669"/>
    <property type="project" value="InterPro"/>
</dbReference>
<dbReference type="Gene3D" id="1.10.10.60">
    <property type="entry name" value="Homeodomain-like"/>
    <property type="match status" value="2"/>
</dbReference>
<comment type="caution">
    <text evidence="9">The sequence shown here is derived from an EMBL/GenBank/DDBJ whole genome shotgun (WGS) entry which is preliminary data.</text>
</comment>
<evidence type="ECO:0000256" key="6">
    <source>
        <dbReference type="PROSITE-ProRule" id="PRU00169"/>
    </source>
</evidence>
<comment type="function">
    <text evidence="5">May play the central regulatory role in sporulation. It may be an element of the effector pathway responsible for the activation of sporulation genes in response to nutritional stress. Spo0A may act in concert with spo0H (a sigma factor) to control the expression of some genes that are critical to the sporulation process.</text>
</comment>
<dbReference type="PANTHER" id="PTHR43280:SF10">
    <property type="entry name" value="REGULATORY PROTEIN POCR"/>
    <property type="match status" value="1"/>
</dbReference>
<dbReference type="AlphaFoldDB" id="A0A9D2QGX9"/>
<protein>
    <recommendedName>
        <fullName evidence="1">Stage 0 sporulation protein A homolog</fullName>
    </recommendedName>
</protein>
<dbReference type="Pfam" id="PF12833">
    <property type="entry name" value="HTH_18"/>
    <property type="match status" value="1"/>
</dbReference>
<dbReference type="PROSITE" id="PS50110">
    <property type="entry name" value="RESPONSE_REGULATORY"/>
    <property type="match status" value="1"/>
</dbReference>
<dbReference type="SMART" id="SM00448">
    <property type="entry name" value="REC"/>
    <property type="match status" value="1"/>
</dbReference>
<dbReference type="Gene3D" id="3.40.50.2300">
    <property type="match status" value="1"/>
</dbReference>
<dbReference type="SUPFAM" id="SSF46689">
    <property type="entry name" value="Homeodomain-like"/>
    <property type="match status" value="2"/>
</dbReference>
<evidence type="ECO:0000313" key="10">
    <source>
        <dbReference type="Proteomes" id="UP000823922"/>
    </source>
</evidence>
<evidence type="ECO:0000313" key="9">
    <source>
        <dbReference type="EMBL" id="HJC87406.1"/>
    </source>
</evidence>
<gene>
    <name evidence="9" type="ORF">H9926_05250</name>
</gene>
<organism evidence="9 10">
    <name type="scientific">Candidatus Eisenbergiella intestinigallinarum</name>
    <dbReference type="NCBI Taxonomy" id="2838549"/>
    <lineage>
        <taxon>Bacteria</taxon>
        <taxon>Bacillati</taxon>
        <taxon>Bacillota</taxon>
        <taxon>Clostridia</taxon>
        <taxon>Lachnospirales</taxon>
        <taxon>Lachnospiraceae</taxon>
        <taxon>Eisenbergiella</taxon>
    </lineage>
</organism>
<evidence type="ECO:0000259" key="7">
    <source>
        <dbReference type="PROSITE" id="PS01124"/>
    </source>
</evidence>
<dbReference type="SUPFAM" id="SSF52172">
    <property type="entry name" value="CheY-like"/>
    <property type="match status" value="1"/>
</dbReference>
<dbReference type="Pfam" id="PF00072">
    <property type="entry name" value="Response_reg"/>
    <property type="match status" value="1"/>
</dbReference>
<dbReference type="InterPro" id="IPR011006">
    <property type="entry name" value="CheY-like_superfamily"/>
</dbReference>
<dbReference type="InterPro" id="IPR009057">
    <property type="entry name" value="Homeodomain-like_sf"/>
</dbReference>
<keyword evidence="4" id="KW-0804">Transcription</keyword>
<dbReference type="InterPro" id="IPR018060">
    <property type="entry name" value="HTH_AraC"/>
</dbReference>
<evidence type="ECO:0000259" key="8">
    <source>
        <dbReference type="PROSITE" id="PS50110"/>
    </source>
</evidence>
<feature type="domain" description="HTH araC/xylS-type" evidence="7">
    <location>
        <begin position="409"/>
        <end position="507"/>
    </location>
</feature>
<evidence type="ECO:0000256" key="4">
    <source>
        <dbReference type="ARBA" id="ARBA00023163"/>
    </source>
</evidence>
<dbReference type="CDD" id="cd17536">
    <property type="entry name" value="REC_YesN-like"/>
    <property type="match status" value="1"/>
</dbReference>
<feature type="domain" description="Response regulatory" evidence="8">
    <location>
        <begin position="2"/>
        <end position="119"/>
    </location>
</feature>
<dbReference type="Proteomes" id="UP000823922">
    <property type="component" value="Unassembled WGS sequence"/>
</dbReference>
<evidence type="ECO:0000256" key="5">
    <source>
        <dbReference type="ARBA" id="ARBA00024867"/>
    </source>
</evidence>
<feature type="modified residue" description="4-aspartylphosphate" evidence="6">
    <location>
        <position position="54"/>
    </location>
</feature>
<dbReference type="GO" id="GO:0043565">
    <property type="term" value="F:sequence-specific DNA binding"/>
    <property type="evidence" value="ECO:0007669"/>
    <property type="project" value="InterPro"/>
</dbReference>
<dbReference type="InterPro" id="IPR001789">
    <property type="entry name" value="Sig_transdc_resp-reg_receiver"/>
</dbReference>
<dbReference type="EMBL" id="DWVS01000132">
    <property type="protein sequence ID" value="HJC87406.1"/>
    <property type="molecule type" value="Genomic_DNA"/>
</dbReference>
<dbReference type="PANTHER" id="PTHR43280">
    <property type="entry name" value="ARAC-FAMILY TRANSCRIPTIONAL REGULATOR"/>
    <property type="match status" value="1"/>
</dbReference>